<keyword evidence="2" id="KW-1185">Reference proteome</keyword>
<protein>
    <submittedName>
        <fullName evidence="1">Uncharacterized protein</fullName>
    </submittedName>
</protein>
<dbReference type="GeneID" id="40088686"/>
<dbReference type="KEGG" id="vg:40088686"/>
<accession>A0A2L0V0T3</accession>
<evidence type="ECO:0000313" key="1">
    <source>
        <dbReference type="EMBL" id="AUZ95432.1"/>
    </source>
</evidence>
<evidence type="ECO:0000313" key="2">
    <source>
        <dbReference type="Proteomes" id="UP000223025"/>
    </source>
</evidence>
<name>A0A2L0V0T3_9CAUD</name>
<dbReference type="EMBL" id="MF403008">
    <property type="protein sequence ID" value="AUZ95432.1"/>
    <property type="molecule type" value="Genomic_DNA"/>
</dbReference>
<dbReference type="Proteomes" id="UP000223025">
    <property type="component" value="Segment"/>
</dbReference>
<reference evidence="1 2" key="1">
    <citation type="submission" date="2017-06" db="EMBL/GenBank/DDBJ databases">
        <authorList>
            <person name="Kim H.J."/>
            <person name="Triplett B.A."/>
        </authorList>
    </citation>
    <scope>NUCLEOTIDE SEQUENCE [LARGE SCALE GENOMIC DNA]</scope>
</reference>
<proteinExistence type="predicted"/>
<sequence>MSVQTNNYVGFGTMLDYPRPYEIMEHFDDYYDSAYDNKIVAIDDISVIGDGMGAEYVFLGKLFYKSHVYQDITYFNNKVFNFNLTEQEKLDIMLKVDIMYPTSYDKEFKWVKFTHYR</sequence>
<organism evidence="1 2">
    <name type="scientific">Agrobacterium phage Atu_ph07</name>
    <dbReference type="NCBI Taxonomy" id="2024264"/>
    <lineage>
        <taxon>Viruses</taxon>
        <taxon>Duplodnaviria</taxon>
        <taxon>Heunggongvirae</taxon>
        <taxon>Uroviricota</taxon>
        <taxon>Caudoviricetes</taxon>
        <taxon>Polybotosvirus</taxon>
        <taxon>Polybotosvirus Atuph07</taxon>
    </lineage>
</organism>
<dbReference type="RefSeq" id="YP_009612348.1">
    <property type="nucleotide sequence ID" value="NC_042013.1"/>
</dbReference>